<comment type="caution">
    <text evidence="7">The sequence shown here is derived from an EMBL/GenBank/DDBJ whole genome shotgun (WGS) entry which is preliminary data.</text>
</comment>
<dbReference type="SUPFAM" id="SSF51905">
    <property type="entry name" value="FAD/NAD(P)-binding domain"/>
    <property type="match status" value="1"/>
</dbReference>
<dbReference type="EMBL" id="MU865959">
    <property type="protein sequence ID" value="KAK4446108.1"/>
    <property type="molecule type" value="Genomic_DNA"/>
</dbReference>
<evidence type="ECO:0000259" key="6">
    <source>
        <dbReference type="Pfam" id="PF01494"/>
    </source>
</evidence>
<keyword evidence="5" id="KW-0503">Monooxygenase</keyword>
<evidence type="ECO:0000256" key="5">
    <source>
        <dbReference type="ARBA" id="ARBA00023033"/>
    </source>
</evidence>
<keyword evidence="8" id="KW-1185">Reference proteome</keyword>
<dbReference type="GO" id="GO:0071949">
    <property type="term" value="F:FAD binding"/>
    <property type="evidence" value="ECO:0007669"/>
    <property type="project" value="InterPro"/>
</dbReference>
<keyword evidence="3" id="KW-0274">FAD</keyword>
<keyword evidence="4" id="KW-0560">Oxidoreductase</keyword>
<dbReference type="GO" id="GO:0004497">
    <property type="term" value="F:monooxygenase activity"/>
    <property type="evidence" value="ECO:0007669"/>
    <property type="project" value="UniProtKB-KW"/>
</dbReference>
<evidence type="ECO:0000256" key="2">
    <source>
        <dbReference type="ARBA" id="ARBA00022630"/>
    </source>
</evidence>
<dbReference type="Pfam" id="PF01494">
    <property type="entry name" value="FAD_binding_3"/>
    <property type="match status" value="1"/>
</dbReference>
<name>A0AAV9GCC7_9PEZI</name>
<reference evidence="7" key="1">
    <citation type="journal article" date="2023" name="Mol. Phylogenet. Evol.">
        <title>Genome-scale phylogeny and comparative genomics of the fungal order Sordariales.</title>
        <authorList>
            <person name="Hensen N."/>
            <person name="Bonometti L."/>
            <person name="Westerberg I."/>
            <person name="Brannstrom I.O."/>
            <person name="Guillou S."/>
            <person name="Cros-Aarteil S."/>
            <person name="Calhoun S."/>
            <person name="Haridas S."/>
            <person name="Kuo A."/>
            <person name="Mondo S."/>
            <person name="Pangilinan J."/>
            <person name="Riley R."/>
            <person name="LaButti K."/>
            <person name="Andreopoulos B."/>
            <person name="Lipzen A."/>
            <person name="Chen C."/>
            <person name="Yan M."/>
            <person name="Daum C."/>
            <person name="Ng V."/>
            <person name="Clum A."/>
            <person name="Steindorff A."/>
            <person name="Ohm R.A."/>
            <person name="Martin F."/>
            <person name="Silar P."/>
            <person name="Natvig D.O."/>
            <person name="Lalanne C."/>
            <person name="Gautier V."/>
            <person name="Ament-Velasquez S.L."/>
            <person name="Kruys A."/>
            <person name="Hutchinson M.I."/>
            <person name="Powell A.J."/>
            <person name="Barry K."/>
            <person name="Miller A.N."/>
            <person name="Grigoriev I.V."/>
            <person name="Debuchy R."/>
            <person name="Gladieux P."/>
            <person name="Hiltunen Thoren M."/>
            <person name="Johannesson H."/>
        </authorList>
    </citation>
    <scope>NUCLEOTIDE SEQUENCE</scope>
    <source>
        <strain evidence="7">PSN243</strain>
    </source>
</reference>
<feature type="domain" description="FAD-binding" evidence="6">
    <location>
        <begin position="133"/>
        <end position="344"/>
    </location>
</feature>
<protein>
    <submittedName>
        <fullName evidence="7">FAD-dependent urate hydroxylase</fullName>
    </submittedName>
</protein>
<evidence type="ECO:0000313" key="7">
    <source>
        <dbReference type="EMBL" id="KAK4446108.1"/>
    </source>
</evidence>
<organism evidence="7 8">
    <name type="scientific">Podospora aff. communis PSN243</name>
    <dbReference type="NCBI Taxonomy" id="3040156"/>
    <lineage>
        <taxon>Eukaryota</taxon>
        <taxon>Fungi</taxon>
        <taxon>Dikarya</taxon>
        <taxon>Ascomycota</taxon>
        <taxon>Pezizomycotina</taxon>
        <taxon>Sordariomycetes</taxon>
        <taxon>Sordariomycetidae</taxon>
        <taxon>Sordariales</taxon>
        <taxon>Podosporaceae</taxon>
        <taxon>Podospora</taxon>
    </lineage>
</organism>
<evidence type="ECO:0000256" key="4">
    <source>
        <dbReference type="ARBA" id="ARBA00023002"/>
    </source>
</evidence>
<dbReference type="Pfam" id="PF13450">
    <property type="entry name" value="NAD_binding_8"/>
    <property type="match status" value="1"/>
</dbReference>
<dbReference type="InterPro" id="IPR036188">
    <property type="entry name" value="FAD/NAD-bd_sf"/>
</dbReference>
<reference evidence="7" key="2">
    <citation type="submission" date="2023-05" db="EMBL/GenBank/DDBJ databases">
        <authorList>
            <consortium name="Lawrence Berkeley National Laboratory"/>
            <person name="Steindorff A."/>
            <person name="Hensen N."/>
            <person name="Bonometti L."/>
            <person name="Westerberg I."/>
            <person name="Brannstrom I.O."/>
            <person name="Guillou S."/>
            <person name="Cros-Aarteil S."/>
            <person name="Calhoun S."/>
            <person name="Haridas S."/>
            <person name="Kuo A."/>
            <person name="Mondo S."/>
            <person name="Pangilinan J."/>
            <person name="Riley R."/>
            <person name="Labutti K."/>
            <person name="Andreopoulos B."/>
            <person name="Lipzen A."/>
            <person name="Chen C."/>
            <person name="Yanf M."/>
            <person name="Daum C."/>
            <person name="Ng V."/>
            <person name="Clum A."/>
            <person name="Ohm R."/>
            <person name="Martin F."/>
            <person name="Silar P."/>
            <person name="Natvig D."/>
            <person name="Lalanne C."/>
            <person name="Gautier V."/>
            <person name="Ament-Velasquez S.L."/>
            <person name="Kruys A."/>
            <person name="Hutchinson M.I."/>
            <person name="Powell A.J."/>
            <person name="Barry K."/>
            <person name="Miller A.N."/>
            <person name="Grigoriev I.V."/>
            <person name="Debuchy R."/>
            <person name="Gladieux P."/>
            <person name="Thoren M.H."/>
            <person name="Johannesson H."/>
        </authorList>
    </citation>
    <scope>NUCLEOTIDE SEQUENCE</scope>
    <source>
        <strain evidence="7">PSN243</strain>
    </source>
</reference>
<evidence type="ECO:0000313" key="8">
    <source>
        <dbReference type="Proteomes" id="UP001321760"/>
    </source>
</evidence>
<dbReference type="Gene3D" id="3.50.50.60">
    <property type="entry name" value="FAD/NAD(P)-binding domain"/>
    <property type="match status" value="1"/>
</dbReference>
<sequence>MSNEKLHVLIIGAGIGGLTLAQALRKQGISFEIFERDASPSARGQGYALGLYDLDNLFGSSLPSDLPPLHSTCHLLPLPLPSQVIYYFPGGKKLMIEDTPSTPCLRVNRLRLRELLATHIPVRWGKQAIPSSIAESDTGVTVFFADGTSASGTILVGADGVWSAVRPYVLKQPNEDVLEPFSSAVILGELKLDGEVMEAQLRMGHTGWIAFGQGYTLFSGLNRVNVDAEGRVSGDYYWVMGNLEHGDVKGFSREQKLAFAREKVGGLAEEFRVTVEMTKADDVKDNFGWWDALIPGSRLPSVNRVLLIGDACHPMTPNRGEGGIFAIRDAVQLSKLLAENNNADFSTLQTKLDEFQKDVADKGHESILSARDIMNKARAGTTPKAWGHDLWPIDEVKPLPFKLSEWKAQA</sequence>
<proteinExistence type="predicted"/>
<dbReference type="PANTHER" id="PTHR47178:SF6">
    <property type="entry name" value="FAD-BINDING DOMAIN-CONTAINING PROTEIN"/>
    <property type="match status" value="1"/>
</dbReference>
<evidence type="ECO:0000256" key="1">
    <source>
        <dbReference type="ARBA" id="ARBA00001974"/>
    </source>
</evidence>
<dbReference type="Proteomes" id="UP001321760">
    <property type="component" value="Unassembled WGS sequence"/>
</dbReference>
<dbReference type="PANTHER" id="PTHR47178">
    <property type="entry name" value="MONOOXYGENASE, FAD-BINDING"/>
    <property type="match status" value="1"/>
</dbReference>
<dbReference type="InterPro" id="IPR002938">
    <property type="entry name" value="FAD-bd"/>
</dbReference>
<comment type="cofactor">
    <cofactor evidence="1">
        <name>FAD</name>
        <dbReference type="ChEBI" id="CHEBI:57692"/>
    </cofactor>
</comment>
<keyword evidence="2" id="KW-0285">Flavoprotein</keyword>
<gene>
    <name evidence="7" type="ORF">QBC34DRAFT_470215</name>
</gene>
<dbReference type="PRINTS" id="PR00420">
    <property type="entry name" value="RNGMNOXGNASE"/>
</dbReference>
<dbReference type="AlphaFoldDB" id="A0AAV9GCC7"/>
<accession>A0AAV9GCC7</accession>
<evidence type="ECO:0000256" key="3">
    <source>
        <dbReference type="ARBA" id="ARBA00022827"/>
    </source>
</evidence>